<feature type="domain" description="NAD-glutamate dehydrogenase catalytic" evidence="1">
    <location>
        <begin position="733"/>
        <end position="1227"/>
    </location>
</feature>
<name>A0ABP5EP48_9MICO</name>
<dbReference type="InterPro" id="IPR049058">
    <property type="entry name" value="NAD_Glu_DH_HM2"/>
</dbReference>
<dbReference type="PANTHER" id="PTHR43403:SF1">
    <property type="entry name" value="NAD-SPECIFIC GLUTAMATE DEHYDROGENASE"/>
    <property type="match status" value="1"/>
</dbReference>
<dbReference type="Pfam" id="PF21078">
    <property type="entry name" value="GDH_HM3"/>
    <property type="match status" value="1"/>
</dbReference>
<dbReference type="InterPro" id="IPR049056">
    <property type="entry name" value="NAD_Glu_DH_HM3"/>
</dbReference>
<reference evidence="7" key="1">
    <citation type="journal article" date="2019" name="Int. J. Syst. Evol. Microbiol.">
        <title>The Global Catalogue of Microorganisms (GCM) 10K type strain sequencing project: providing services to taxonomists for standard genome sequencing and annotation.</title>
        <authorList>
            <consortium name="The Broad Institute Genomics Platform"/>
            <consortium name="The Broad Institute Genome Sequencing Center for Infectious Disease"/>
            <person name="Wu L."/>
            <person name="Ma J."/>
        </authorList>
    </citation>
    <scope>NUCLEOTIDE SEQUENCE [LARGE SCALE GENOMIC DNA]</scope>
    <source>
        <strain evidence="7">JCM 14546</strain>
    </source>
</reference>
<dbReference type="Pfam" id="PF21075">
    <property type="entry name" value="GDH_ACT1"/>
    <property type="match status" value="1"/>
</dbReference>
<dbReference type="PANTHER" id="PTHR43403">
    <property type="entry name" value="NAD-SPECIFIC GLUTAMATE DEHYDROGENASE"/>
    <property type="match status" value="1"/>
</dbReference>
<gene>
    <name evidence="6" type="ORF">GCM10009755_07460</name>
</gene>
<feature type="domain" description="NAD-glutamate dehydrogenase ACT2" evidence="4">
    <location>
        <begin position="413"/>
        <end position="502"/>
    </location>
</feature>
<dbReference type="RefSeq" id="WP_344307107.1">
    <property type="nucleotide sequence ID" value="NZ_BAAANO010000007.1"/>
</dbReference>
<feature type="domain" description="NAD-glutamate dehydrogenase ACT3" evidence="5">
    <location>
        <begin position="562"/>
        <end position="629"/>
    </location>
</feature>
<dbReference type="PIRSF" id="PIRSF036761">
    <property type="entry name" value="GDH_Mll4104"/>
    <property type="match status" value="1"/>
</dbReference>
<dbReference type="Pfam" id="PF05088">
    <property type="entry name" value="Bac_GDH_CD"/>
    <property type="match status" value="1"/>
</dbReference>
<dbReference type="Pfam" id="PF21079">
    <property type="entry name" value="GDH_HM2"/>
    <property type="match status" value="1"/>
</dbReference>
<dbReference type="InterPro" id="IPR028971">
    <property type="entry name" value="NAD-GDH_cat"/>
</dbReference>
<dbReference type="InterPro" id="IPR024727">
    <property type="entry name" value="NAD_Glu_DH_N_ACT1"/>
</dbReference>
<dbReference type="SUPFAM" id="SSF51735">
    <property type="entry name" value="NAD(P)-binding Rossmann-fold domains"/>
    <property type="match status" value="1"/>
</dbReference>
<dbReference type="InterPro" id="IPR007780">
    <property type="entry name" value="NAD_Glu_DH_bac"/>
</dbReference>
<dbReference type="InterPro" id="IPR036291">
    <property type="entry name" value="NAD(P)-bd_dom_sf"/>
</dbReference>
<evidence type="ECO:0000259" key="3">
    <source>
        <dbReference type="Pfam" id="PF21075"/>
    </source>
</evidence>
<evidence type="ECO:0000259" key="5">
    <source>
        <dbReference type="Pfam" id="PF21077"/>
    </source>
</evidence>
<sequence length="1633" mass="180634">MAEVNKTALAQAWVEATGENPPENLLDAYFPRVDESELAVHGPQVLAAQTIRHTALAARYTGGDALIEIRNPAADDDDHAGNRTVIDIVVTDMRYLLSSLVSELSRTGLAIRSVRHPIMVVDRSGDGMHIVPTEDARGGTETAALPVISAQQLSAVDPHAHVSLESWIHLEVDRVPTSEFPALEAGLRHTLEFVAAAEHDREAMIDRARSIAAELRAKAPRTELAAEAREAADLLDWLEGRFAFMGYREYRLERTTEGQTLVPVEQSALGISGLRGTTVTPLSQAVASKTLEPHVLVLTKANSRSSLIRRGFMDYVGVKTFDAEGNIVGERRFVGLYTSRMYTSSVLDIPVVKTKVKTILRRSGLARDSHSGNELLSILETYPRDDLFHADTEEILDVALQVVEFQEKREASVFVRRDPYERYVSVQVYVPRDLYDTNSRVRVENVLREVYRAESVDFDVLLTDSALARLHFVARVPRDELLPSPDVNAVIARIKGALRSWQEDVAEILAPSDDKVTADAFDRVRRWSRAFPPGYVENHSAAEAVADIARFESLSSDAEPIVRVYRPHAADNTDLRLAFYRMEPALLSDILPYLSYLGAKILDERPYALDLADGTHRYIYDFGLDFPAPVDESDFRRLEDAFIAAWTGKREAGGMDRLIVEGLSWRDIAVLRAFLHYLSQANFSLSNQYMGQVFTLHPTISAELVELFRTKFDPDLPADVDRAAAVDALRDRILEELQEVESLDADRVLRSVLALIDAIVRTNVFQPTDGSLPHAMVFKILPGELDFLPKPRPAFEMWVYSPEVEGVHLRFGSVARGGLRWSDRREDFRTEVLGLVKAQMVKNAVIVPTGAKGGFYPKRLPDPAVDREAWAAAGQAAYELFINALLDVTDNRTADDSVVHPPRTVVHDAVDPYLVVAADKGTARFSDVANAIARTRGFWLDDAFASGGSVGYDHKAMGITSRGAWKSVERHFRELGVNTASEDFTVVAIGDMSGDVFGNGMLRSEHIRLVAAFDHRDIFLDPDPDPAVSFAERRRLFELPRSSWQDYDTSLISAGGGVFSRSEKSIDVSERAAAVLGIRPGPRTPSELMTAILQAPVDLLFNGGIGTYLKAESESNAAVGDKANDAIRINGGQVRAKVIGEGGNLGATQLGRIEAALAGVKLNTDAVDNSAGVDCSDHEVNIKLLLRTLIREGIFALEDREKVLLSMTDEVGDLVLQNNYTQNIALGEARDRARSMTNTHRRLMKYLERNADLDRVVEFLPTDKELDRRAEAGQGFTSPELAVLLAYTKMDAVDRILASDLPDEPWVQELLTEYFPDSLAPYSEHFTKHPLRREIASVVLVNRIVDRGGLTYLFRMQEETNAAIPDIARTFVAVSRIFDLGEHFAEICALDNRVPTEVQVRLGHNWVRLLDRASRWLVGQIPTGMDVPDVVAQYRPTAEALRGSIGRLTRGEDRTALEDTAHEYVRAGVPQDLAFRAAGLLDEFAVLDIAQVATESGEPAEDVAEIYFGVTDLLSGHRLLGLIGALDRRTRWSALARGALRDDFYQGVYSMVRAVASSTESEKDTAQARADERIAQWRARHDIALRSVLATLDEVTGLDVVDQAPLSVLLRMIRGVVRQTARRSGVAQSGGTA</sequence>
<dbReference type="EMBL" id="BAAANO010000007">
    <property type="protein sequence ID" value="GAA2001547.1"/>
    <property type="molecule type" value="Genomic_DNA"/>
</dbReference>
<proteinExistence type="predicted"/>
<dbReference type="Pfam" id="PF21077">
    <property type="entry name" value="GDH_ACT3"/>
    <property type="match status" value="1"/>
</dbReference>
<accession>A0ABP5EP48</accession>
<dbReference type="Proteomes" id="UP001500755">
    <property type="component" value="Unassembled WGS sequence"/>
</dbReference>
<protein>
    <submittedName>
        <fullName evidence="6">NAD-glutamate dehydrogenase</fullName>
    </submittedName>
</protein>
<evidence type="ECO:0000259" key="1">
    <source>
        <dbReference type="Pfam" id="PF05088"/>
    </source>
</evidence>
<organism evidence="6 7">
    <name type="scientific">Brevibacterium samyangense</name>
    <dbReference type="NCBI Taxonomy" id="366888"/>
    <lineage>
        <taxon>Bacteria</taxon>
        <taxon>Bacillati</taxon>
        <taxon>Actinomycetota</taxon>
        <taxon>Actinomycetes</taxon>
        <taxon>Micrococcales</taxon>
        <taxon>Brevibacteriaceae</taxon>
        <taxon>Brevibacterium</taxon>
    </lineage>
</organism>
<comment type="caution">
    <text evidence="6">The sequence shown here is derived from an EMBL/GenBank/DDBJ whole genome shotgun (WGS) entry which is preliminary data.</text>
</comment>
<evidence type="ECO:0000259" key="4">
    <source>
        <dbReference type="Pfam" id="PF21076"/>
    </source>
</evidence>
<dbReference type="Pfam" id="PF21073">
    <property type="entry name" value="GDH_HM1"/>
    <property type="match status" value="1"/>
</dbReference>
<dbReference type="InterPro" id="IPR049062">
    <property type="entry name" value="NAD_Glu_DH_ACT2"/>
</dbReference>
<feature type="domain" description="NAD-glutamate dehydrogenase N-terminal ACT1" evidence="3">
    <location>
        <begin position="26"/>
        <end position="184"/>
    </location>
</feature>
<dbReference type="InterPro" id="IPR049064">
    <property type="entry name" value="NAD_Glu_DH_ACT3"/>
</dbReference>
<keyword evidence="7" id="KW-1185">Reference proteome</keyword>
<dbReference type="InterPro" id="IPR049059">
    <property type="entry name" value="NAD_Glu_DH_HM1"/>
</dbReference>
<dbReference type="InterPro" id="IPR048381">
    <property type="entry name" value="GDH_C"/>
</dbReference>
<evidence type="ECO:0000313" key="7">
    <source>
        <dbReference type="Proteomes" id="UP001500755"/>
    </source>
</evidence>
<evidence type="ECO:0000313" key="6">
    <source>
        <dbReference type="EMBL" id="GAA2001547.1"/>
    </source>
</evidence>
<dbReference type="InterPro" id="IPR046346">
    <property type="entry name" value="Aminoacid_DH-like_N_sf"/>
</dbReference>
<dbReference type="Pfam" id="PF21076">
    <property type="entry name" value="GDH_ACT2"/>
    <property type="match status" value="1"/>
</dbReference>
<evidence type="ECO:0000259" key="2">
    <source>
        <dbReference type="Pfam" id="PF21074"/>
    </source>
</evidence>
<feature type="domain" description="NAD-specific glutamate dehydrogenase C-terminal" evidence="2">
    <location>
        <begin position="1273"/>
        <end position="1614"/>
    </location>
</feature>
<dbReference type="Pfam" id="PF21074">
    <property type="entry name" value="GDH_C"/>
    <property type="match status" value="1"/>
</dbReference>
<dbReference type="SUPFAM" id="SSF53223">
    <property type="entry name" value="Aminoacid dehydrogenase-like, N-terminal domain"/>
    <property type="match status" value="1"/>
</dbReference>